<evidence type="ECO:0000313" key="2">
    <source>
        <dbReference type="EMBL" id="MCC2031824.1"/>
    </source>
</evidence>
<proteinExistence type="predicted"/>
<dbReference type="Proteomes" id="UP001139354">
    <property type="component" value="Unassembled WGS sequence"/>
</dbReference>
<feature type="region of interest" description="Disordered" evidence="1">
    <location>
        <begin position="129"/>
        <end position="165"/>
    </location>
</feature>
<gene>
    <name evidence="2" type="ORF">KEC57_06455</name>
</gene>
<feature type="compositionally biased region" description="Low complexity" evidence="1">
    <location>
        <begin position="11"/>
        <end position="21"/>
    </location>
</feature>
<comment type="caution">
    <text evidence="2">The sequence shown here is derived from an EMBL/GenBank/DDBJ whole genome shotgun (WGS) entry which is preliminary data.</text>
</comment>
<feature type="region of interest" description="Disordered" evidence="1">
    <location>
        <begin position="1"/>
        <end position="71"/>
    </location>
</feature>
<evidence type="ECO:0000313" key="3">
    <source>
        <dbReference type="Proteomes" id="UP001139354"/>
    </source>
</evidence>
<evidence type="ECO:0008006" key="4">
    <source>
        <dbReference type="Google" id="ProtNLM"/>
    </source>
</evidence>
<sequence length="165" mass="17228">MPKTPEEIAAEEAAAKAAAEAETPEGKLAAAQAEVEKWKTLSRKNEDQAKSNADKAKKFDELEEANKTEQEKLLARAESAEKKLADRDAKDAAAATAAEVAKVKGVPVEALRGTTREELEAHADALAAILPKKPPAPSADGQGEGEKIGAGEMSADDIVTAATAR</sequence>
<dbReference type="RefSeq" id="WP_229383756.1">
    <property type="nucleotide sequence ID" value="NZ_JAGTTN010000002.1"/>
</dbReference>
<accession>A0A9X1LTR6</accession>
<keyword evidence="3" id="KW-1185">Reference proteome</keyword>
<feature type="compositionally biased region" description="Basic and acidic residues" evidence="1">
    <location>
        <begin position="34"/>
        <end position="71"/>
    </location>
</feature>
<protein>
    <recommendedName>
        <fullName evidence="4">DUF4355 domain-containing protein</fullName>
    </recommendedName>
</protein>
<dbReference type="EMBL" id="JAGTTN010000002">
    <property type="protein sequence ID" value="MCC2031824.1"/>
    <property type="molecule type" value="Genomic_DNA"/>
</dbReference>
<evidence type="ECO:0000256" key="1">
    <source>
        <dbReference type="SAM" id="MobiDB-lite"/>
    </source>
</evidence>
<name>A0A9X1LTR6_9MICO</name>
<organism evidence="2 3">
    <name type="scientific">Microbacterium allomyrinae</name>
    <dbReference type="NCBI Taxonomy" id="2830666"/>
    <lineage>
        <taxon>Bacteria</taxon>
        <taxon>Bacillati</taxon>
        <taxon>Actinomycetota</taxon>
        <taxon>Actinomycetes</taxon>
        <taxon>Micrococcales</taxon>
        <taxon>Microbacteriaceae</taxon>
        <taxon>Microbacterium</taxon>
    </lineage>
</organism>
<dbReference type="AlphaFoldDB" id="A0A9X1LTR6"/>
<reference evidence="2" key="1">
    <citation type="submission" date="2021-04" db="EMBL/GenBank/DDBJ databases">
        <title>Microbacterium tenobrionis sp. nov. and Microbacterium allomyrinae sp. nov., isolated from larvae of Tenobrio molitor and Allomyrina dichotoma, respectively.</title>
        <authorList>
            <person name="Lee S.D."/>
        </authorList>
    </citation>
    <scope>NUCLEOTIDE SEQUENCE</scope>
    <source>
        <strain evidence="2">BWT-G7</strain>
    </source>
</reference>